<keyword evidence="5" id="KW-1185">Reference proteome</keyword>
<dbReference type="EMBL" id="CP051167">
    <property type="protein sequence ID" value="QIZ71666.1"/>
    <property type="molecule type" value="Genomic_DNA"/>
</dbReference>
<organism evidence="4 5">
    <name type="scientific">Oxynema aestuarii AP17</name>
    <dbReference type="NCBI Taxonomy" id="2064643"/>
    <lineage>
        <taxon>Bacteria</taxon>
        <taxon>Bacillati</taxon>
        <taxon>Cyanobacteriota</taxon>
        <taxon>Cyanophyceae</taxon>
        <taxon>Oscillatoriophycideae</taxon>
        <taxon>Oscillatoriales</taxon>
        <taxon>Oscillatoriaceae</taxon>
        <taxon>Oxynema</taxon>
        <taxon>Oxynema aestuarii</taxon>
    </lineage>
</organism>
<accession>A0A6H1TZP6</accession>
<dbReference type="Gene3D" id="3.30.70.270">
    <property type="match status" value="1"/>
</dbReference>
<dbReference type="GO" id="GO:0000166">
    <property type="term" value="F:nucleotide binding"/>
    <property type="evidence" value="ECO:0007669"/>
    <property type="project" value="UniProtKB-KW"/>
</dbReference>
<dbReference type="InterPro" id="IPR038242">
    <property type="entry name" value="Cmr2_N"/>
</dbReference>
<dbReference type="Proteomes" id="UP000500857">
    <property type="component" value="Chromosome"/>
</dbReference>
<dbReference type="KEGG" id="oxy:HCG48_14615"/>
<dbReference type="Pfam" id="PF22335">
    <property type="entry name" value="Cas10-Cmr2_palm2"/>
    <property type="match status" value="1"/>
</dbReference>
<sequence>MTEYTAITFAPVQGFIEKSRKLRDLYGASIVLSYLSSKLVESALSQGLEVISPGLPNLQKGMPNRILIKGKFERNDVEKVLLDEWKKVLVICREWIEENLGFPKDNYSWSQTEEQKGKQKGEWERWESYTWEIFWGHGNSVDRAMEDLETRKLKRGWTGINWMGESSSLTGTDAIAWHQLGRTLEKGEDPGRSLTPEEKDALELFYRRLSWLLDNPDYRVGKPHLSLQQLRDYEESKPEEIGKYIAPNERLSIPELVKRLVTYDAIADEIDMVKLKPTKNDPEFKDINRNAGYWTAWFMGDGDKVGDKLQILATRNPDNLEEGDRNLKTFTDLMRNWGKEFEKQSDSFTAGEMRVIYAGGDDFLGVLYSKESKNQENALKIKPSDAFEWLRKLPIYWEQLQKDIDDRLKLQFTFSVGFVWAGHQVPQRDILQHCREAEKRAKSLGRDRVTIRVVFNSGQYVQWTCPWDYLDILTKYRDRNQKTGAEANWNHIYSDWAQLKARHAIRLQTTENNPIVKDIALSLFDLYFDNAADRFRKQRKWVYLTGKIDDETIVKWLDDLIEIGWQLCRSSSI</sequence>
<reference evidence="4 5" key="1">
    <citation type="submission" date="2020-04" db="EMBL/GenBank/DDBJ databases">
        <authorList>
            <person name="Basu S."/>
            <person name="Maruthanayagam V."/>
            <person name="Chakraborty S."/>
            <person name="Pramanik A."/>
            <person name="Mukherjee J."/>
            <person name="Brink B."/>
        </authorList>
    </citation>
    <scope>NUCLEOTIDE SEQUENCE [LARGE SCALE GENOMIC DNA]</scope>
    <source>
        <strain evidence="4 5">AP17</strain>
    </source>
</reference>
<evidence type="ECO:0000313" key="4">
    <source>
        <dbReference type="EMBL" id="QIZ71666.1"/>
    </source>
</evidence>
<dbReference type="GO" id="GO:0051607">
    <property type="term" value="P:defense response to virus"/>
    <property type="evidence" value="ECO:0007669"/>
    <property type="project" value="UniProtKB-KW"/>
</dbReference>
<evidence type="ECO:0000256" key="2">
    <source>
        <dbReference type="ARBA" id="ARBA00023118"/>
    </source>
</evidence>
<name>A0A6H1TZP6_9CYAN</name>
<dbReference type="AlphaFoldDB" id="A0A6H1TZP6"/>
<dbReference type="InterPro" id="IPR043128">
    <property type="entry name" value="Rev_trsase/Diguanyl_cyclase"/>
</dbReference>
<protein>
    <submittedName>
        <fullName evidence="4">CRISPR-associated protein Cmr2</fullName>
    </submittedName>
</protein>
<dbReference type="InterPro" id="IPR054767">
    <property type="entry name" value="Cas10-Cmr2_palm2"/>
</dbReference>
<proteinExistence type="predicted"/>
<keyword evidence="1" id="KW-0547">Nucleotide-binding</keyword>
<dbReference type="InterPro" id="IPR000160">
    <property type="entry name" value="GGDEF_dom"/>
</dbReference>
<gene>
    <name evidence="4" type="ORF">HCG48_14615</name>
</gene>
<dbReference type="InterPro" id="IPR024615">
    <property type="entry name" value="CRISPR-assoc_Cmr2_N"/>
</dbReference>
<dbReference type="Gene3D" id="3.30.70.2220">
    <property type="entry name" value="CRISPR-Cas system, Cmr2 subunit, D1 domain, cysteine cluster"/>
    <property type="match status" value="1"/>
</dbReference>
<dbReference type="RefSeq" id="WP_168569818.1">
    <property type="nucleotide sequence ID" value="NZ_CP051167.1"/>
</dbReference>
<evidence type="ECO:0000313" key="5">
    <source>
        <dbReference type="Proteomes" id="UP000500857"/>
    </source>
</evidence>
<evidence type="ECO:0000259" key="3">
    <source>
        <dbReference type="PROSITE" id="PS50887"/>
    </source>
</evidence>
<dbReference type="Pfam" id="PF12469">
    <property type="entry name" value="Cmr2_N"/>
    <property type="match status" value="1"/>
</dbReference>
<dbReference type="PROSITE" id="PS50887">
    <property type="entry name" value="GGDEF"/>
    <property type="match status" value="1"/>
</dbReference>
<evidence type="ECO:0000256" key="1">
    <source>
        <dbReference type="ARBA" id="ARBA00022741"/>
    </source>
</evidence>
<feature type="domain" description="GGDEF" evidence="3">
    <location>
        <begin position="308"/>
        <end position="454"/>
    </location>
</feature>
<keyword evidence="2" id="KW-0051">Antiviral defense</keyword>